<keyword evidence="5" id="KW-0067">ATP-binding</keyword>
<name>A0ABP0S8Q4_9DINO</name>
<keyword evidence="3" id="KW-0378">Hydrolase</keyword>
<dbReference type="Pfam" id="PF00271">
    <property type="entry name" value="Helicase_C"/>
    <property type="match status" value="1"/>
</dbReference>
<evidence type="ECO:0000256" key="9">
    <source>
        <dbReference type="ARBA" id="ARBA00034808"/>
    </source>
</evidence>
<dbReference type="InterPro" id="IPR004589">
    <property type="entry name" value="DNA_helicase_ATP-dep_RecQ"/>
</dbReference>
<dbReference type="Pfam" id="PF00270">
    <property type="entry name" value="DEAD"/>
    <property type="match status" value="1"/>
</dbReference>
<gene>
    <name evidence="12" type="ORF">CCMP2556_LOCUS50625</name>
    <name evidence="13" type="ORF">CCMP2556_LOCUS50987</name>
</gene>
<dbReference type="SMART" id="SM00487">
    <property type="entry name" value="DEXDc"/>
    <property type="match status" value="1"/>
</dbReference>
<keyword evidence="6" id="KW-0238">DNA-binding</keyword>
<dbReference type="PROSITE" id="PS51194">
    <property type="entry name" value="HELICASE_CTER"/>
    <property type="match status" value="1"/>
</dbReference>
<accession>A0ABP0S8Q4</accession>
<keyword evidence="7" id="KW-0413">Isomerase</keyword>
<evidence type="ECO:0000256" key="7">
    <source>
        <dbReference type="ARBA" id="ARBA00023235"/>
    </source>
</evidence>
<evidence type="ECO:0000313" key="14">
    <source>
        <dbReference type="Proteomes" id="UP001642484"/>
    </source>
</evidence>
<dbReference type="EMBL" id="CAXAMN010027250">
    <property type="protein sequence ID" value="CAK9109583.1"/>
    <property type="molecule type" value="Genomic_DNA"/>
</dbReference>
<evidence type="ECO:0000259" key="10">
    <source>
        <dbReference type="PROSITE" id="PS51192"/>
    </source>
</evidence>
<evidence type="ECO:0000313" key="12">
    <source>
        <dbReference type="EMBL" id="CAK9108694.1"/>
    </source>
</evidence>
<evidence type="ECO:0000256" key="4">
    <source>
        <dbReference type="ARBA" id="ARBA00022806"/>
    </source>
</evidence>
<dbReference type="CDD" id="cd17920">
    <property type="entry name" value="DEXHc_RecQ"/>
    <property type="match status" value="1"/>
</dbReference>
<reference evidence="12 14" key="1">
    <citation type="submission" date="2024-02" db="EMBL/GenBank/DDBJ databases">
        <authorList>
            <person name="Chen Y."/>
            <person name="Shah S."/>
            <person name="Dougan E. K."/>
            <person name="Thang M."/>
            <person name="Chan C."/>
        </authorList>
    </citation>
    <scope>NUCLEOTIDE SEQUENCE [LARGE SCALE GENOMIC DNA]</scope>
</reference>
<evidence type="ECO:0000256" key="2">
    <source>
        <dbReference type="ARBA" id="ARBA00022741"/>
    </source>
</evidence>
<keyword evidence="2" id="KW-0547">Nucleotide-binding</keyword>
<dbReference type="SUPFAM" id="SSF52540">
    <property type="entry name" value="P-loop containing nucleoside triphosphate hydrolases"/>
    <property type="match status" value="1"/>
</dbReference>
<comment type="caution">
    <text evidence="12">The sequence shown here is derived from an EMBL/GenBank/DDBJ whole genome shotgun (WGS) entry which is preliminary data.</text>
</comment>
<dbReference type="Gene3D" id="3.40.50.300">
    <property type="entry name" value="P-loop containing nucleotide triphosphate hydrolases"/>
    <property type="match status" value="2"/>
</dbReference>
<comment type="similarity">
    <text evidence="1">Belongs to the helicase family. RecQ subfamily.</text>
</comment>
<sequence>MDTRVGFTPISLCSPVQDPTELLQTAAVQVAEALAREYFGWPRLRSFQRRALEAWAAGRPSFVLSGTGSGKSGCFTLPALVERHWHQNHAPSSGFAPVALVISPLVSLMHDQVQRLRQHGIPAVVCSPQGGEASWPQVLESVNRGALMVFMSPERAVKEAKLQTLRQLQRVSLVAIDEAHCVSEWGHDFRAEYNQLSLVIAALDGTGRSGRTPPVLALTATCKSEVRDDVVRSLALNGAEHIIGSMNRPNLHYSVEELQNEAGMLRRVRELFAAEGQTEAAVAERRARPVDTASVSPYSPTIIYCIRKRDADHVAQQLQRGGVSAAVFHSEKPPAERWAIQDAFNQNKIQAVAATVAFGMGIDKPDVRRVVHYFMPNSLEAYMQESGRAGRDGKPGSCILLYTKTDRRNREQALFYQEIAPSLRRSLMRCQASFFYCCNRHECRRAQLLQYLGEEPLTHAAFEQMCCSQQLPARGTPGFCCLEPDGRPRCGRCDNCEVAAVQSCKVQLENVGEELRQLLQHLVNGGRKGRCALVTTLRRTCPRMSNEDWHRILDFALHKDLVQLDILQGRDERMAFASPQLTPKGQQCVLGPKFDAFVDLGRKLRRPCNFEPPQTLDSVLEPTVADVSDDDLPLLEAVLDEDERPLVQAERVEGVGEAVDIDEEDMPLIQASGGHCKSEEDIPLAQAFSAEKRKGGLWCQATPQRRPRLLGMLGQRAEQSAPPVKKQLLEEVNALKALLDKSQLSQVRSLDALLRSLRDVRAALQAAAISPPATCEVVSPDEIGVQSPKAPLRITERLKVRKPKAKAEKRLQRPVAKAARGKAAACPKFSDREREDSSALMTKLMDAADFNSNQQGGTEHFKRLVGEAKKLAPAEKRPLLEEVLQKHFLAKTPGRHRERLRKIILEWKAEGL</sequence>
<dbReference type="PANTHER" id="PTHR13710">
    <property type="entry name" value="DNA HELICASE RECQ FAMILY MEMBER"/>
    <property type="match status" value="1"/>
</dbReference>
<dbReference type="InterPro" id="IPR011545">
    <property type="entry name" value="DEAD/DEAH_box_helicase_dom"/>
</dbReference>
<dbReference type="PROSITE" id="PS51192">
    <property type="entry name" value="HELICASE_ATP_BIND_1"/>
    <property type="match status" value="1"/>
</dbReference>
<dbReference type="InterPro" id="IPR001650">
    <property type="entry name" value="Helicase_C-like"/>
</dbReference>
<keyword evidence="4" id="KW-0347">Helicase</keyword>
<organism evidence="12 14">
    <name type="scientific">Durusdinium trenchii</name>
    <dbReference type="NCBI Taxonomy" id="1381693"/>
    <lineage>
        <taxon>Eukaryota</taxon>
        <taxon>Sar</taxon>
        <taxon>Alveolata</taxon>
        <taxon>Dinophyceae</taxon>
        <taxon>Suessiales</taxon>
        <taxon>Symbiodiniaceae</taxon>
        <taxon>Durusdinium</taxon>
    </lineage>
</organism>
<feature type="domain" description="Helicase ATP-binding" evidence="10">
    <location>
        <begin position="52"/>
        <end position="240"/>
    </location>
</feature>
<feature type="domain" description="Helicase C-terminal" evidence="11">
    <location>
        <begin position="277"/>
        <end position="434"/>
    </location>
</feature>
<dbReference type="InterPro" id="IPR014001">
    <property type="entry name" value="Helicase_ATP-bd"/>
</dbReference>
<evidence type="ECO:0000256" key="8">
    <source>
        <dbReference type="ARBA" id="ARBA00034617"/>
    </source>
</evidence>
<evidence type="ECO:0000313" key="13">
    <source>
        <dbReference type="EMBL" id="CAK9109583.1"/>
    </source>
</evidence>
<dbReference type="EMBL" id="CAXAMN010027139">
    <property type="protein sequence ID" value="CAK9108694.1"/>
    <property type="molecule type" value="Genomic_DNA"/>
</dbReference>
<evidence type="ECO:0000259" key="11">
    <source>
        <dbReference type="PROSITE" id="PS51194"/>
    </source>
</evidence>
<dbReference type="EC" id="5.6.2.4" evidence="9"/>
<dbReference type="PANTHER" id="PTHR13710:SF105">
    <property type="entry name" value="ATP-DEPENDENT DNA HELICASE Q1"/>
    <property type="match status" value="1"/>
</dbReference>
<keyword evidence="14" id="KW-1185">Reference proteome</keyword>
<evidence type="ECO:0000256" key="6">
    <source>
        <dbReference type="ARBA" id="ARBA00023125"/>
    </source>
</evidence>
<dbReference type="InterPro" id="IPR027417">
    <property type="entry name" value="P-loop_NTPase"/>
</dbReference>
<evidence type="ECO:0000256" key="1">
    <source>
        <dbReference type="ARBA" id="ARBA00005446"/>
    </source>
</evidence>
<evidence type="ECO:0000256" key="3">
    <source>
        <dbReference type="ARBA" id="ARBA00022801"/>
    </source>
</evidence>
<evidence type="ECO:0000256" key="5">
    <source>
        <dbReference type="ARBA" id="ARBA00022840"/>
    </source>
</evidence>
<proteinExistence type="inferred from homology"/>
<dbReference type="NCBIfam" id="TIGR00614">
    <property type="entry name" value="recQ_fam"/>
    <property type="match status" value="1"/>
</dbReference>
<dbReference type="SMART" id="SM00490">
    <property type="entry name" value="HELICc"/>
    <property type="match status" value="1"/>
</dbReference>
<dbReference type="Proteomes" id="UP001642484">
    <property type="component" value="Unassembled WGS sequence"/>
</dbReference>
<comment type="catalytic activity">
    <reaction evidence="8">
        <text>Couples ATP hydrolysis with the unwinding of duplex DNA by translocating in the 3'-5' direction.</text>
        <dbReference type="EC" id="5.6.2.4"/>
    </reaction>
</comment>
<protein>
    <recommendedName>
        <fullName evidence="9">DNA 3'-5' helicase</fullName>
        <ecNumber evidence="9">5.6.2.4</ecNumber>
    </recommendedName>
</protein>